<dbReference type="EMBL" id="FUWZ01000003">
    <property type="protein sequence ID" value="SKA29982.1"/>
    <property type="molecule type" value="Genomic_DNA"/>
</dbReference>
<organism evidence="2 3">
    <name type="scientific">Chitinophaga eiseniae</name>
    <dbReference type="NCBI Taxonomy" id="634771"/>
    <lineage>
        <taxon>Bacteria</taxon>
        <taxon>Pseudomonadati</taxon>
        <taxon>Bacteroidota</taxon>
        <taxon>Chitinophagia</taxon>
        <taxon>Chitinophagales</taxon>
        <taxon>Chitinophagaceae</taxon>
        <taxon>Chitinophaga</taxon>
    </lineage>
</organism>
<proteinExistence type="predicted"/>
<feature type="compositionally biased region" description="Polar residues" evidence="1">
    <location>
        <begin position="17"/>
        <end position="34"/>
    </location>
</feature>
<feature type="compositionally biased region" description="Polar residues" evidence="1">
    <location>
        <begin position="1"/>
        <end position="10"/>
    </location>
</feature>
<sequence>MQPKKQQTKQGIKKPPTKTSNQRTIQNTKPTDSVTPIISSEEAKNQNLLTFAFLCQQFQP</sequence>
<accession>A0A1T4SP69</accession>
<protein>
    <submittedName>
        <fullName evidence="2">Uncharacterized protein</fullName>
    </submittedName>
</protein>
<gene>
    <name evidence="2" type="ORF">SAMN04488128_103199</name>
</gene>
<evidence type="ECO:0000256" key="1">
    <source>
        <dbReference type="SAM" id="MobiDB-lite"/>
    </source>
</evidence>
<evidence type="ECO:0000313" key="2">
    <source>
        <dbReference type="EMBL" id="SKA29982.1"/>
    </source>
</evidence>
<name>A0A1T4SP69_9BACT</name>
<feature type="region of interest" description="Disordered" evidence="1">
    <location>
        <begin position="1"/>
        <end position="34"/>
    </location>
</feature>
<dbReference type="STRING" id="634771.SAMN04488128_103199"/>
<dbReference type="AlphaFoldDB" id="A0A1T4SP69"/>
<keyword evidence="3" id="KW-1185">Reference proteome</keyword>
<dbReference type="Proteomes" id="UP000190367">
    <property type="component" value="Unassembled WGS sequence"/>
</dbReference>
<reference evidence="3" key="1">
    <citation type="submission" date="2017-02" db="EMBL/GenBank/DDBJ databases">
        <authorList>
            <person name="Varghese N."/>
            <person name="Submissions S."/>
        </authorList>
    </citation>
    <scope>NUCLEOTIDE SEQUENCE [LARGE SCALE GENOMIC DNA]</scope>
    <source>
        <strain evidence="3">DSM 22224</strain>
    </source>
</reference>
<evidence type="ECO:0000313" key="3">
    <source>
        <dbReference type="Proteomes" id="UP000190367"/>
    </source>
</evidence>